<dbReference type="STRING" id="351607.Acel_2036"/>
<name>A0LWJ8_ACIC1</name>
<dbReference type="InParanoid" id="A0LWJ8"/>
<dbReference type="Proteomes" id="UP000008221">
    <property type="component" value="Chromosome"/>
</dbReference>
<organism evidence="1 2">
    <name type="scientific">Acidothermus cellulolyticus (strain ATCC 43068 / DSM 8971 / 11B)</name>
    <dbReference type="NCBI Taxonomy" id="351607"/>
    <lineage>
        <taxon>Bacteria</taxon>
        <taxon>Bacillati</taxon>
        <taxon>Actinomycetota</taxon>
        <taxon>Actinomycetes</taxon>
        <taxon>Acidothermales</taxon>
        <taxon>Acidothermaceae</taxon>
        <taxon>Acidothermus</taxon>
    </lineage>
</organism>
<reference evidence="1 2" key="1">
    <citation type="journal article" date="2009" name="Genome Res.">
        <title>Complete genome of the cellulolytic thermophile Acidothermus cellulolyticus 11B provides insights into its ecophysiological and evolutionary adaptations.</title>
        <authorList>
            <person name="Barabote R.D."/>
            <person name="Xie G."/>
            <person name="Leu D.H."/>
            <person name="Normand P."/>
            <person name="Necsulea A."/>
            <person name="Daubin V."/>
            <person name="Medigue C."/>
            <person name="Adney W.S."/>
            <person name="Xu X.C."/>
            <person name="Lapidus A."/>
            <person name="Parales R.E."/>
            <person name="Detter C."/>
            <person name="Pujic P."/>
            <person name="Bruce D."/>
            <person name="Lavire C."/>
            <person name="Challacombe J.F."/>
            <person name="Brettin T.S."/>
            <person name="Berry A.M."/>
        </authorList>
    </citation>
    <scope>NUCLEOTIDE SEQUENCE [LARGE SCALE GENOMIC DNA]</scope>
    <source>
        <strain evidence="2">ATCC 43068 / DSM 8971 / 11B</strain>
    </source>
</reference>
<protein>
    <submittedName>
        <fullName evidence="1">Uncharacterized protein</fullName>
    </submittedName>
</protein>
<dbReference type="AlphaFoldDB" id="A0LWJ8"/>
<evidence type="ECO:0000313" key="2">
    <source>
        <dbReference type="Proteomes" id="UP000008221"/>
    </source>
</evidence>
<dbReference type="OrthoDB" id="5194002at2"/>
<dbReference type="KEGG" id="ace:Acel_2036"/>
<dbReference type="HOGENOM" id="CLU_1657026_0_0_11"/>
<sequence>MTEPLHDVQLLRIPVLLHAQAGEHSAELLREMYLIAEQLGEHDGVRALPKRLIDLIDELTGRYVGFTREQDRLLDEARVSGAAEIDVHYRVPADVADAAVHLGELLDEADEYCRQGQHLLTLATPPELVHYRHWFLGEFSRQIGGAAPTPWPAYRAQGR</sequence>
<dbReference type="EMBL" id="CP000481">
    <property type="protein sequence ID" value="ABK53808.1"/>
    <property type="molecule type" value="Genomic_DNA"/>
</dbReference>
<gene>
    <name evidence="1" type="ordered locus">Acel_2036</name>
</gene>
<dbReference type="eggNOG" id="COG2172">
    <property type="taxonomic scope" value="Bacteria"/>
</dbReference>
<dbReference type="RefSeq" id="WP_011720871.1">
    <property type="nucleotide sequence ID" value="NC_008578.1"/>
</dbReference>
<proteinExistence type="predicted"/>
<evidence type="ECO:0000313" key="1">
    <source>
        <dbReference type="EMBL" id="ABK53808.1"/>
    </source>
</evidence>
<accession>A0LWJ8</accession>
<keyword evidence="2" id="KW-1185">Reference proteome</keyword>